<dbReference type="InterPro" id="IPR023213">
    <property type="entry name" value="CAT-like_dom_sf"/>
</dbReference>
<keyword evidence="2" id="KW-1185">Reference proteome</keyword>
<dbReference type="Proteomes" id="UP000242474">
    <property type="component" value="Unassembled WGS sequence"/>
</dbReference>
<gene>
    <name evidence="1" type="ORF">COEREDRAFT_82660</name>
</gene>
<evidence type="ECO:0000313" key="2">
    <source>
        <dbReference type="Proteomes" id="UP000242474"/>
    </source>
</evidence>
<dbReference type="OrthoDB" id="671439at2759"/>
<protein>
    <submittedName>
        <fullName evidence="1">Uncharacterized protein</fullName>
    </submittedName>
</protein>
<name>A0A2G5B682_COERN</name>
<dbReference type="Gene3D" id="3.30.559.10">
    <property type="entry name" value="Chloramphenicol acetyltransferase-like domain"/>
    <property type="match status" value="1"/>
</dbReference>
<dbReference type="EMBL" id="KZ303516">
    <property type="protein sequence ID" value="PIA14515.1"/>
    <property type="molecule type" value="Genomic_DNA"/>
</dbReference>
<organism evidence="1 2">
    <name type="scientific">Coemansia reversa (strain ATCC 12441 / NRRL 1564)</name>
    <dbReference type="NCBI Taxonomy" id="763665"/>
    <lineage>
        <taxon>Eukaryota</taxon>
        <taxon>Fungi</taxon>
        <taxon>Fungi incertae sedis</taxon>
        <taxon>Zoopagomycota</taxon>
        <taxon>Kickxellomycotina</taxon>
        <taxon>Kickxellomycetes</taxon>
        <taxon>Kickxellales</taxon>
        <taxon>Kickxellaceae</taxon>
        <taxon>Coemansia</taxon>
    </lineage>
</organism>
<evidence type="ECO:0000313" key="1">
    <source>
        <dbReference type="EMBL" id="PIA14515.1"/>
    </source>
</evidence>
<dbReference type="AlphaFoldDB" id="A0A2G5B682"/>
<proteinExistence type="predicted"/>
<sequence length="162" mass="17814">MKSGVNEKYLSGVETTVLCPADIAICPRCIVHYYYHNQKNLPGFMEFEVLRDSFYQTLRVCLPIALATNVQKRSENEGITLSVDHSKPNYPPVIKHVDTQCTIADMLRRDFAVESQPSAMSNSPQIVNPLNGDPLGVVDIVYMSDGVGISVALSHSVEKGGT</sequence>
<reference evidence="1 2" key="1">
    <citation type="journal article" date="2015" name="Genome Biol. Evol.">
        <title>Phylogenomic analyses indicate that early fungi evolved digesting cell walls of algal ancestors of land plants.</title>
        <authorList>
            <person name="Chang Y."/>
            <person name="Wang S."/>
            <person name="Sekimoto S."/>
            <person name="Aerts A.L."/>
            <person name="Choi C."/>
            <person name="Clum A."/>
            <person name="LaButti K.M."/>
            <person name="Lindquist E.A."/>
            <person name="Yee Ngan C."/>
            <person name="Ohm R.A."/>
            <person name="Salamov A.A."/>
            <person name="Grigoriev I.V."/>
            <person name="Spatafora J.W."/>
            <person name="Berbee M.L."/>
        </authorList>
    </citation>
    <scope>NUCLEOTIDE SEQUENCE [LARGE SCALE GENOMIC DNA]</scope>
    <source>
        <strain evidence="1 2">NRRL 1564</strain>
    </source>
</reference>
<accession>A0A2G5B682</accession>